<gene>
    <name evidence="2" type="ORF">CC85DRAFT_292613</name>
</gene>
<protein>
    <recommendedName>
        <fullName evidence="4">MARVEL domain-containing protein</fullName>
    </recommendedName>
</protein>
<dbReference type="AlphaFoldDB" id="A0A0J0XK86"/>
<name>A0A0J0XK86_9TREE</name>
<feature type="transmembrane region" description="Helical" evidence="1">
    <location>
        <begin position="79"/>
        <end position="99"/>
    </location>
</feature>
<keyword evidence="1" id="KW-0812">Transmembrane</keyword>
<dbReference type="Proteomes" id="UP000053611">
    <property type="component" value="Unassembled WGS sequence"/>
</dbReference>
<evidence type="ECO:0000256" key="1">
    <source>
        <dbReference type="SAM" id="Phobius"/>
    </source>
</evidence>
<feature type="transmembrane region" description="Helical" evidence="1">
    <location>
        <begin position="137"/>
        <end position="157"/>
    </location>
</feature>
<feature type="transmembrane region" description="Helical" evidence="1">
    <location>
        <begin position="12"/>
        <end position="31"/>
    </location>
</feature>
<evidence type="ECO:0000313" key="2">
    <source>
        <dbReference type="EMBL" id="KLT41482.1"/>
    </source>
</evidence>
<proteinExistence type="predicted"/>
<dbReference type="EMBL" id="KQ087217">
    <property type="protein sequence ID" value="KLT41482.1"/>
    <property type="molecule type" value="Genomic_DNA"/>
</dbReference>
<evidence type="ECO:0008006" key="4">
    <source>
        <dbReference type="Google" id="ProtNLM"/>
    </source>
</evidence>
<dbReference type="OrthoDB" id="2568061at2759"/>
<sequence>MSFYTSLKTPFALLTHIIAYVVFILSIVQICKHKDMYGQRVDNYVPAIVAILVMSTLQTLYHVGYWLCAKRTSYSIAKVLIALAFFACFNFGAVVALTVQRHDFCNQPLPEGHYVTGAAYTFMDCQGTIRGMMGMTWALFGMDLFYIIYLGVLTRYADNGAATPVGLVGEVNKVAEDEEKAPVH</sequence>
<keyword evidence="3" id="KW-1185">Reference proteome</keyword>
<organism evidence="2 3">
    <name type="scientific">Cutaneotrichosporon oleaginosum</name>
    <dbReference type="NCBI Taxonomy" id="879819"/>
    <lineage>
        <taxon>Eukaryota</taxon>
        <taxon>Fungi</taxon>
        <taxon>Dikarya</taxon>
        <taxon>Basidiomycota</taxon>
        <taxon>Agaricomycotina</taxon>
        <taxon>Tremellomycetes</taxon>
        <taxon>Trichosporonales</taxon>
        <taxon>Trichosporonaceae</taxon>
        <taxon>Cutaneotrichosporon</taxon>
    </lineage>
</organism>
<reference evidence="2 3" key="1">
    <citation type="submission" date="2015-03" db="EMBL/GenBank/DDBJ databases">
        <title>Genomics and transcriptomics of the oil-accumulating basidiomycete yeast T. oleaginosus allow insights into substrate utilization and the diverse evolutionary trajectories of mating systems in fungi.</title>
        <authorList>
            <consortium name="DOE Joint Genome Institute"/>
            <person name="Kourist R."/>
            <person name="Kracht O."/>
            <person name="Bracharz F."/>
            <person name="Lipzen A."/>
            <person name="Nolan M."/>
            <person name="Ohm R."/>
            <person name="Grigoriev I."/>
            <person name="Sun S."/>
            <person name="Heitman J."/>
            <person name="Bruck T."/>
            <person name="Nowrousian M."/>
        </authorList>
    </citation>
    <scope>NUCLEOTIDE SEQUENCE [LARGE SCALE GENOMIC DNA]</scope>
    <source>
        <strain evidence="2 3">IBC0246</strain>
    </source>
</reference>
<evidence type="ECO:0000313" key="3">
    <source>
        <dbReference type="Proteomes" id="UP000053611"/>
    </source>
</evidence>
<keyword evidence="1" id="KW-1133">Transmembrane helix</keyword>
<keyword evidence="1" id="KW-0472">Membrane</keyword>
<feature type="transmembrane region" description="Helical" evidence="1">
    <location>
        <begin position="43"/>
        <end position="67"/>
    </location>
</feature>
<accession>A0A0J0XK86</accession>